<dbReference type="RefSeq" id="XP_005835589.1">
    <property type="nucleotide sequence ID" value="XM_005835532.1"/>
</dbReference>
<evidence type="ECO:0000313" key="9">
    <source>
        <dbReference type="EnsemblProtists" id="EKX48609"/>
    </source>
</evidence>
<feature type="domain" description="Cyclin C-terminal" evidence="7">
    <location>
        <begin position="197"/>
        <end position="313"/>
    </location>
</feature>
<dbReference type="FunFam" id="1.10.472.10:FF:000013">
    <property type="entry name" value="Cyclin A1"/>
    <property type="match status" value="1"/>
</dbReference>
<evidence type="ECO:0000256" key="1">
    <source>
        <dbReference type="ARBA" id="ARBA00022618"/>
    </source>
</evidence>
<dbReference type="InterPro" id="IPR013763">
    <property type="entry name" value="Cyclin-like_dom"/>
</dbReference>
<feature type="compositionally biased region" description="Basic and acidic residues" evidence="5">
    <location>
        <begin position="40"/>
        <end position="54"/>
    </location>
</feature>
<dbReference type="InterPro" id="IPR039361">
    <property type="entry name" value="Cyclin"/>
</dbReference>
<dbReference type="InterPro" id="IPR048258">
    <property type="entry name" value="Cyclins_cyclin-box"/>
</dbReference>
<evidence type="ECO:0000256" key="2">
    <source>
        <dbReference type="ARBA" id="ARBA00023127"/>
    </source>
</evidence>
<keyword evidence="2 4" id="KW-0195">Cyclin</keyword>
<protein>
    <submittedName>
        <fullName evidence="8 9">Uncharacterized protein</fullName>
    </submittedName>
</protein>
<dbReference type="HOGENOM" id="CLU_020695_2_4_1"/>
<dbReference type="STRING" id="905079.L1JKC2"/>
<dbReference type="eggNOG" id="KOG0653">
    <property type="taxonomic scope" value="Eukaryota"/>
</dbReference>
<dbReference type="PROSITE" id="PS00292">
    <property type="entry name" value="CYCLINS"/>
    <property type="match status" value="1"/>
</dbReference>
<keyword evidence="10" id="KW-1185">Reference proteome</keyword>
<dbReference type="GO" id="GO:0044772">
    <property type="term" value="P:mitotic cell cycle phase transition"/>
    <property type="evidence" value="ECO:0007669"/>
    <property type="project" value="InterPro"/>
</dbReference>
<dbReference type="AlphaFoldDB" id="L1JKC2"/>
<dbReference type="OrthoDB" id="5590282at2759"/>
<sequence>MTQEIGSSYVRSRRSGDSVGSVWGPPNGGPGRPRYRFRGQVREGEEVERAPSDEHGRYNEMAVTEYVDEIYSNLRMKETELAPPVNYMTQQDDINEKMRAILIDWLVEVHLKFKLRHETLFLTVNILDRFLAVQKVNRQRLQLVGVVSLMIAAKYEEIYPPEVRDYVYICDNAYSREQIIQMEQTILAKLNFRLTVPTPRSFLKRFCKAAQGDSRLLLLISYLLELSLVDYSFLKYKPSLLCAAATSLSLQLTNRPAWSPTLAKHTRYVEADLLKATEDLKALHAAASSGQHKAVHKKYSSSRFHSVASIGSS</sequence>
<dbReference type="PANTHER" id="PTHR10177">
    <property type="entry name" value="CYCLINS"/>
    <property type="match status" value="1"/>
</dbReference>
<dbReference type="SUPFAM" id="SSF47954">
    <property type="entry name" value="Cyclin-like"/>
    <property type="match status" value="2"/>
</dbReference>
<feature type="compositionally biased region" description="Low complexity" evidence="5">
    <location>
        <begin position="1"/>
        <end position="10"/>
    </location>
</feature>
<dbReference type="InterPro" id="IPR046965">
    <property type="entry name" value="Cyclin_A/B-like"/>
</dbReference>
<dbReference type="CDD" id="cd20507">
    <property type="entry name" value="CYCLIN_CCNB1-like_rpt1"/>
    <property type="match status" value="1"/>
</dbReference>
<dbReference type="EMBL" id="JH992985">
    <property type="protein sequence ID" value="EKX48609.1"/>
    <property type="molecule type" value="Genomic_DNA"/>
</dbReference>
<dbReference type="GO" id="GO:0051301">
    <property type="term" value="P:cell division"/>
    <property type="evidence" value="ECO:0007669"/>
    <property type="project" value="UniProtKB-KW"/>
</dbReference>
<dbReference type="Proteomes" id="UP000011087">
    <property type="component" value="Unassembled WGS sequence"/>
</dbReference>
<name>L1JKC2_GUITC</name>
<evidence type="ECO:0000313" key="10">
    <source>
        <dbReference type="Proteomes" id="UP000011087"/>
    </source>
</evidence>
<dbReference type="OMA" id="LLDYKCL"/>
<dbReference type="PaxDb" id="55529-EKX48609"/>
<dbReference type="Gene3D" id="1.10.472.10">
    <property type="entry name" value="Cyclin-like"/>
    <property type="match status" value="2"/>
</dbReference>
<feature type="domain" description="Cyclin-like" evidence="6">
    <location>
        <begin position="201"/>
        <end position="282"/>
    </location>
</feature>
<feature type="region of interest" description="Disordered" evidence="5">
    <location>
        <begin position="1"/>
        <end position="54"/>
    </location>
</feature>
<keyword evidence="3" id="KW-0131">Cell cycle</keyword>
<evidence type="ECO:0000256" key="5">
    <source>
        <dbReference type="SAM" id="MobiDB-lite"/>
    </source>
</evidence>
<evidence type="ECO:0000259" key="7">
    <source>
        <dbReference type="SMART" id="SM01332"/>
    </source>
</evidence>
<dbReference type="GO" id="GO:0016538">
    <property type="term" value="F:cyclin-dependent protein serine/threonine kinase regulator activity"/>
    <property type="evidence" value="ECO:0007669"/>
    <property type="project" value="InterPro"/>
</dbReference>
<feature type="domain" description="Cyclin-like" evidence="6">
    <location>
        <begin position="104"/>
        <end position="188"/>
    </location>
</feature>
<dbReference type="SMART" id="SM01332">
    <property type="entry name" value="Cyclin_C"/>
    <property type="match status" value="1"/>
</dbReference>
<dbReference type="PIRSF" id="PIRSF001771">
    <property type="entry name" value="Cyclin_A_B_D_E"/>
    <property type="match status" value="1"/>
</dbReference>
<dbReference type="FunFam" id="1.10.472.10:FF:000167">
    <property type="entry name" value="Mitotic cyclin 6"/>
    <property type="match status" value="1"/>
</dbReference>
<dbReference type="InterPro" id="IPR006671">
    <property type="entry name" value="Cyclin_N"/>
</dbReference>
<evidence type="ECO:0000313" key="8">
    <source>
        <dbReference type="EMBL" id="EKX48609.1"/>
    </source>
</evidence>
<dbReference type="SMART" id="SM00385">
    <property type="entry name" value="CYCLIN"/>
    <property type="match status" value="2"/>
</dbReference>
<keyword evidence="1" id="KW-0132">Cell division</keyword>
<dbReference type="GeneID" id="17305121"/>
<reference evidence="9" key="3">
    <citation type="submission" date="2016-03" db="UniProtKB">
        <authorList>
            <consortium name="EnsemblProtists"/>
        </authorList>
    </citation>
    <scope>IDENTIFICATION</scope>
</reference>
<accession>L1JKC2</accession>
<organism evidence="8">
    <name type="scientific">Guillardia theta (strain CCMP2712)</name>
    <name type="common">Cryptophyte</name>
    <dbReference type="NCBI Taxonomy" id="905079"/>
    <lineage>
        <taxon>Eukaryota</taxon>
        <taxon>Cryptophyceae</taxon>
        <taxon>Pyrenomonadales</taxon>
        <taxon>Geminigeraceae</taxon>
        <taxon>Guillardia</taxon>
    </lineage>
</organism>
<reference evidence="8 10" key="1">
    <citation type="journal article" date="2012" name="Nature">
        <title>Algal genomes reveal evolutionary mosaicism and the fate of nucleomorphs.</title>
        <authorList>
            <consortium name="DOE Joint Genome Institute"/>
            <person name="Curtis B.A."/>
            <person name="Tanifuji G."/>
            <person name="Burki F."/>
            <person name="Gruber A."/>
            <person name="Irimia M."/>
            <person name="Maruyama S."/>
            <person name="Arias M.C."/>
            <person name="Ball S.G."/>
            <person name="Gile G.H."/>
            <person name="Hirakawa Y."/>
            <person name="Hopkins J.F."/>
            <person name="Kuo A."/>
            <person name="Rensing S.A."/>
            <person name="Schmutz J."/>
            <person name="Symeonidi A."/>
            <person name="Elias M."/>
            <person name="Eveleigh R.J."/>
            <person name="Herman E.K."/>
            <person name="Klute M.J."/>
            <person name="Nakayama T."/>
            <person name="Obornik M."/>
            <person name="Reyes-Prieto A."/>
            <person name="Armbrust E.V."/>
            <person name="Aves S.J."/>
            <person name="Beiko R.G."/>
            <person name="Coutinho P."/>
            <person name="Dacks J.B."/>
            <person name="Durnford D.G."/>
            <person name="Fast N.M."/>
            <person name="Green B.R."/>
            <person name="Grisdale C.J."/>
            <person name="Hempel F."/>
            <person name="Henrissat B."/>
            <person name="Hoppner M.P."/>
            <person name="Ishida K."/>
            <person name="Kim E."/>
            <person name="Koreny L."/>
            <person name="Kroth P.G."/>
            <person name="Liu Y."/>
            <person name="Malik S.B."/>
            <person name="Maier U.G."/>
            <person name="McRose D."/>
            <person name="Mock T."/>
            <person name="Neilson J.A."/>
            <person name="Onodera N.T."/>
            <person name="Poole A.M."/>
            <person name="Pritham E.J."/>
            <person name="Richards T.A."/>
            <person name="Rocap G."/>
            <person name="Roy S.W."/>
            <person name="Sarai C."/>
            <person name="Schaack S."/>
            <person name="Shirato S."/>
            <person name="Slamovits C.H."/>
            <person name="Spencer D.F."/>
            <person name="Suzuki S."/>
            <person name="Worden A.Z."/>
            <person name="Zauner S."/>
            <person name="Barry K."/>
            <person name="Bell C."/>
            <person name="Bharti A.K."/>
            <person name="Crow J.A."/>
            <person name="Grimwood J."/>
            <person name="Kramer R."/>
            <person name="Lindquist E."/>
            <person name="Lucas S."/>
            <person name="Salamov A."/>
            <person name="McFadden G.I."/>
            <person name="Lane C.E."/>
            <person name="Keeling P.J."/>
            <person name="Gray M.W."/>
            <person name="Grigoriev I.V."/>
            <person name="Archibald J.M."/>
        </authorList>
    </citation>
    <scope>NUCLEOTIDE SEQUENCE</scope>
    <source>
        <strain evidence="8 10">CCMP2712</strain>
    </source>
</reference>
<dbReference type="Pfam" id="PF00134">
    <property type="entry name" value="Cyclin_N"/>
    <property type="match status" value="1"/>
</dbReference>
<evidence type="ECO:0000256" key="4">
    <source>
        <dbReference type="RuleBase" id="RU000383"/>
    </source>
</evidence>
<evidence type="ECO:0000256" key="3">
    <source>
        <dbReference type="ARBA" id="ARBA00023306"/>
    </source>
</evidence>
<comment type="similarity">
    <text evidence="4">Belongs to the cyclin family.</text>
</comment>
<dbReference type="Pfam" id="PF02984">
    <property type="entry name" value="Cyclin_C"/>
    <property type="match status" value="1"/>
</dbReference>
<evidence type="ECO:0000259" key="6">
    <source>
        <dbReference type="SMART" id="SM00385"/>
    </source>
</evidence>
<dbReference type="EnsemblProtists" id="EKX48609">
    <property type="protein sequence ID" value="EKX48609"/>
    <property type="gene ID" value="GUITHDRAFT_157506"/>
</dbReference>
<reference evidence="10" key="2">
    <citation type="submission" date="2012-11" db="EMBL/GenBank/DDBJ databases">
        <authorList>
            <person name="Kuo A."/>
            <person name="Curtis B.A."/>
            <person name="Tanifuji G."/>
            <person name="Burki F."/>
            <person name="Gruber A."/>
            <person name="Irimia M."/>
            <person name="Maruyama S."/>
            <person name="Arias M.C."/>
            <person name="Ball S.G."/>
            <person name="Gile G.H."/>
            <person name="Hirakawa Y."/>
            <person name="Hopkins J.F."/>
            <person name="Rensing S.A."/>
            <person name="Schmutz J."/>
            <person name="Symeonidi A."/>
            <person name="Elias M."/>
            <person name="Eveleigh R.J."/>
            <person name="Herman E.K."/>
            <person name="Klute M.J."/>
            <person name="Nakayama T."/>
            <person name="Obornik M."/>
            <person name="Reyes-Prieto A."/>
            <person name="Armbrust E.V."/>
            <person name="Aves S.J."/>
            <person name="Beiko R.G."/>
            <person name="Coutinho P."/>
            <person name="Dacks J.B."/>
            <person name="Durnford D.G."/>
            <person name="Fast N.M."/>
            <person name="Green B.R."/>
            <person name="Grisdale C."/>
            <person name="Hempe F."/>
            <person name="Henrissat B."/>
            <person name="Hoppner M.P."/>
            <person name="Ishida K.-I."/>
            <person name="Kim E."/>
            <person name="Koreny L."/>
            <person name="Kroth P.G."/>
            <person name="Liu Y."/>
            <person name="Malik S.-B."/>
            <person name="Maier U.G."/>
            <person name="McRose D."/>
            <person name="Mock T."/>
            <person name="Neilson J.A."/>
            <person name="Onodera N.T."/>
            <person name="Poole A.M."/>
            <person name="Pritham E.J."/>
            <person name="Richards T.A."/>
            <person name="Rocap G."/>
            <person name="Roy S.W."/>
            <person name="Sarai C."/>
            <person name="Schaack S."/>
            <person name="Shirato S."/>
            <person name="Slamovits C.H."/>
            <person name="Spencer D.F."/>
            <person name="Suzuki S."/>
            <person name="Worden A.Z."/>
            <person name="Zauner S."/>
            <person name="Barry K."/>
            <person name="Bell C."/>
            <person name="Bharti A.K."/>
            <person name="Crow J.A."/>
            <person name="Grimwood J."/>
            <person name="Kramer R."/>
            <person name="Lindquist E."/>
            <person name="Lucas S."/>
            <person name="Salamov A."/>
            <person name="McFadden G.I."/>
            <person name="Lane C.E."/>
            <person name="Keeling P.J."/>
            <person name="Gray M.W."/>
            <person name="Grigoriev I.V."/>
            <person name="Archibald J.M."/>
        </authorList>
    </citation>
    <scope>NUCLEOTIDE SEQUENCE</scope>
    <source>
        <strain evidence="10">CCMP2712</strain>
    </source>
</reference>
<dbReference type="InterPro" id="IPR036915">
    <property type="entry name" value="Cyclin-like_sf"/>
</dbReference>
<gene>
    <name evidence="8" type="ORF">GUITHDRAFT_157506</name>
</gene>
<proteinExistence type="inferred from homology"/>
<dbReference type="KEGG" id="gtt:GUITHDRAFT_157506"/>
<dbReference type="InterPro" id="IPR004367">
    <property type="entry name" value="Cyclin_C-dom"/>
</dbReference>